<keyword evidence="2" id="KW-1185">Reference proteome</keyword>
<organism evidence="1 2">
    <name type="scientific">Brotonthovivens ammoniilytica</name>
    <dbReference type="NCBI Taxonomy" id="2981725"/>
    <lineage>
        <taxon>Bacteria</taxon>
        <taxon>Bacillati</taxon>
        <taxon>Bacillota</taxon>
        <taxon>Clostridia</taxon>
        <taxon>Lachnospirales</taxon>
        <taxon>Lachnospiraceae</taxon>
        <taxon>Brotonthovivens</taxon>
    </lineage>
</organism>
<dbReference type="Proteomes" id="UP001652442">
    <property type="component" value="Unassembled WGS sequence"/>
</dbReference>
<name>A0ABT2TMF2_9FIRM</name>
<evidence type="ECO:0000313" key="2">
    <source>
        <dbReference type="Proteomes" id="UP001652442"/>
    </source>
</evidence>
<dbReference type="EMBL" id="JAOQJQ010000006">
    <property type="protein sequence ID" value="MCU6763341.1"/>
    <property type="molecule type" value="Genomic_DNA"/>
</dbReference>
<sequence length="207" mass="24306">MSRMDEQKVYSCIKKIEKQLESPADAFDWQECFLELLGLAARLNHRRILEQGMELAGKCYTVLNEVDEEVLLAVRRRYCLLRKTAGGRKPAYGWDYLCGLYRKKAAGQKDRLRVFHKVWNSVRLLHMGLLDEETAVLRICSVWEEFLKAVPSCLWTEEYFSESAELLRQGGKWQEYGMYVQFLLEHISEMPDQLLKKVQDNMKIFGL</sequence>
<proteinExistence type="predicted"/>
<comment type="caution">
    <text evidence="1">The sequence shown here is derived from an EMBL/GenBank/DDBJ whole genome shotgun (WGS) entry which is preliminary data.</text>
</comment>
<dbReference type="RefSeq" id="WP_158425976.1">
    <property type="nucleotide sequence ID" value="NZ_JAOQJQ010000006.1"/>
</dbReference>
<evidence type="ECO:0000313" key="1">
    <source>
        <dbReference type="EMBL" id="MCU6763341.1"/>
    </source>
</evidence>
<gene>
    <name evidence="1" type="ORF">OCV88_13585</name>
</gene>
<protein>
    <submittedName>
        <fullName evidence="1">Uncharacterized protein</fullName>
    </submittedName>
</protein>
<reference evidence="1 2" key="1">
    <citation type="journal article" date="2021" name="ISME Commun">
        <title>Automated analysis of genomic sequences facilitates high-throughput and comprehensive description of bacteria.</title>
        <authorList>
            <person name="Hitch T.C.A."/>
        </authorList>
    </citation>
    <scope>NUCLEOTIDE SEQUENCE [LARGE SCALE GENOMIC DNA]</scope>
    <source>
        <strain evidence="1 2">Sanger_109</strain>
    </source>
</reference>
<accession>A0ABT2TMF2</accession>